<dbReference type="InterPro" id="IPR023997">
    <property type="entry name" value="TonB-dep_OMP_SusC/RagA_CS"/>
</dbReference>
<evidence type="ECO:0000313" key="13">
    <source>
        <dbReference type="Proteomes" id="UP000421791"/>
    </source>
</evidence>
<dbReference type="GeneID" id="92986686"/>
<dbReference type="PROSITE" id="PS52016">
    <property type="entry name" value="TONB_DEPENDENT_REC_3"/>
    <property type="match status" value="1"/>
</dbReference>
<keyword evidence="4 7" id="KW-0812">Transmembrane</keyword>
<dbReference type="InterPro" id="IPR008969">
    <property type="entry name" value="CarboxyPept-like_regulatory"/>
</dbReference>
<dbReference type="InterPro" id="IPR012910">
    <property type="entry name" value="Plug_dom"/>
</dbReference>
<dbReference type="Gene3D" id="2.40.170.20">
    <property type="entry name" value="TonB-dependent receptor, beta-barrel domain"/>
    <property type="match status" value="1"/>
</dbReference>
<sequence length="1113" mass="124982">MKRKKSFIHIDWKIGLIFLVFSVCCRTVYAQTVSVELKKATVAEALKKMSAVTGYEFFYNSKQLSECPKRITANYHNISLVQALQEILSGTNFTFKVENRTIIIVPRPASGKQELREEEKEMELKGRIIDGSDRSPMIGVSVIVGGTGPGMSGTTTDLNGEFSIKLPVEGCDLTFSFVGYEKITRHFNGKNASSFANIVMQQQLQEIKDVVVTGIYQRKKESFTGSSTTFKGEELKSVGSQNVLQSLRTLDPSFKIMENNQFGSNPNQMPDIEIRGKSSVVGLKEEYGTDPNQPLFILDGFETTLETVMNLNMNRVASVTILKDAASTAIYGSKASNGVVVIETKTPEKGRLQLSYKGDFGVDIADLSDYNLMNAREKLQFETLAGVYEDNTNSPSNQLRLNSLRNERLKEIERGVDTYWLKEPVRNGFTHKHNIYAEGGEEKIRYGIGLSIGHVNGVMKESERQTIGGNIDLIYRTGKFQFSNKLTIDYLETVDPTVSFSEYAQANPYYRKYNSAGEIEKYLYYPEDGINDSSVSNPLWNAHLNNYNKGQEFGFTNNFIIEWFATHDFRLRAKFGLTKSDDTSDVRLSPLHSQFDDVSDTEKGLYTHTQTKGLVYEGDLAATFGRLFADKHMVNAVAGFNFSSTKRENYGFSANGFTDDQFDSPSFANSYPNGESPDYSRTEKRAASFYINGGYAYDNRYLLDFNYRSDGASMFGTDNRFRNTWSVGLGWNIHNEKFLRDKDFFQLLKLRASVGNPGNQNFAAYQAFSTYKFNGWMTNVFGTGVILNALGNKDLGWQETINYNIGTDITMWNNRINVTLDYYWKNTDPLLAVITTPGSMGVTSLTMNAGMQKTKGWEATLKFSPIYLPEQGINWNLSVNATHSRSKYANIGDSFSALNKSGQASLAGTTRYYDGGSPTAIWAVRSAGIDSATGKELFIKKDGTYSFSYDVNDEVVVGDTEPDIEGLFGTTFYYKGFSLSCFFRYQIGGQLFNTSLFDKVENIGTEEVYNNQDKRALYNRWSESNREAQFKGISMVQTTEKSSRFVMDENTLTCESVSLGYEFNQGFVKKLGLAALSLQANMNDIFRWSTVKAERGIDYPFARTISLSIGATF</sequence>
<comment type="similarity">
    <text evidence="7">Belongs to the TonB-dependent receptor family.</text>
</comment>
<dbReference type="NCBIfam" id="TIGR04057">
    <property type="entry name" value="SusC_RagA_signa"/>
    <property type="match status" value="1"/>
</dbReference>
<dbReference type="InterPro" id="IPR023996">
    <property type="entry name" value="TonB-dep_OMP_SusC/RagA"/>
</dbReference>
<dbReference type="Proteomes" id="UP000440198">
    <property type="component" value="Unassembled WGS sequence"/>
</dbReference>
<accession>A0A174FVS5</accession>
<name>A0A174FVS5_9BACE</name>
<dbReference type="Gene3D" id="3.55.50.30">
    <property type="match status" value="1"/>
</dbReference>
<dbReference type="EMBL" id="VWAG01000050">
    <property type="protein sequence ID" value="KAA5253132.1"/>
    <property type="molecule type" value="Genomic_DNA"/>
</dbReference>
<dbReference type="STRING" id="338188.ERS852397_02237"/>
<evidence type="ECO:0000259" key="8">
    <source>
        <dbReference type="SMART" id="SM00965"/>
    </source>
</evidence>
<evidence type="ECO:0000256" key="5">
    <source>
        <dbReference type="ARBA" id="ARBA00023136"/>
    </source>
</evidence>
<protein>
    <submittedName>
        <fullName evidence="9">Outer membrane receptor proteins, mostly Fe transport</fullName>
    </submittedName>
    <submittedName>
        <fullName evidence="10">SusC/RagA family TonB-linked outer membrane protein</fullName>
    </submittedName>
</protein>
<evidence type="ECO:0000313" key="12">
    <source>
        <dbReference type="Proteomes" id="UP000095517"/>
    </source>
</evidence>
<evidence type="ECO:0000313" key="10">
    <source>
        <dbReference type="EMBL" id="KAA5227416.1"/>
    </source>
</evidence>
<evidence type="ECO:0000313" key="14">
    <source>
        <dbReference type="Proteomes" id="UP000440198"/>
    </source>
</evidence>
<reference evidence="9 12" key="1">
    <citation type="submission" date="2015-09" db="EMBL/GenBank/DDBJ databases">
        <authorList>
            <consortium name="Pathogen Informatics"/>
        </authorList>
    </citation>
    <scope>NUCLEOTIDE SEQUENCE [LARGE SCALE GENOMIC DNA]</scope>
    <source>
        <strain evidence="9 12">2789STDY5608840</strain>
    </source>
</reference>
<dbReference type="InterPro" id="IPR037066">
    <property type="entry name" value="Plug_dom_sf"/>
</dbReference>
<comment type="subcellular location">
    <subcellularLocation>
        <location evidence="1 7">Cell outer membrane</location>
        <topology evidence="1 7">Multi-pass membrane protein</topology>
    </subcellularLocation>
</comment>
<dbReference type="InterPro" id="IPR039426">
    <property type="entry name" value="TonB-dep_rcpt-like"/>
</dbReference>
<dbReference type="EMBL" id="CYZH01000011">
    <property type="protein sequence ID" value="CUO53831.1"/>
    <property type="molecule type" value="Genomic_DNA"/>
</dbReference>
<keyword evidence="3 7" id="KW-1134">Transmembrane beta strand</keyword>
<dbReference type="SMART" id="SM00965">
    <property type="entry name" value="STN"/>
    <property type="match status" value="1"/>
</dbReference>
<dbReference type="Pfam" id="PF13715">
    <property type="entry name" value="CarbopepD_reg_2"/>
    <property type="match status" value="1"/>
</dbReference>
<dbReference type="GO" id="GO:0009279">
    <property type="term" value="C:cell outer membrane"/>
    <property type="evidence" value="ECO:0007669"/>
    <property type="project" value="UniProtKB-SubCell"/>
</dbReference>
<dbReference type="Gene3D" id="2.60.40.1120">
    <property type="entry name" value="Carboxypeptidase-like, regulatory domain"/>
    <property type="match status" value="1"/>
</dbReference>
<feature type="domain" description="Secretin/TonB short N-terminal" evidence="8">
    <location>
        <begin position="55"/>
        <end position="107"/>
    </location>
</feature>
<dbReference type="Proteomes" id="UP000095517">
    <property type="component" value="Unassembled WGS sequence"/>
</dbReference>
<dbReference type="Pfam" id="PF07715">
    <property type="entry name" value="Plug"/>
    <property type="match status" value="1"/>
</dbReference>
<dbReference type="InterPro" id="IPR036942">
    <property type="entry name" value="Beta-barrel_TonB_sf"/>
</dbReference>
<dbReference type="InterPro" id="IPR011662">
    <property type="entry name" value="Secretin/TonB_short_N"/>
</dbReference>
<dbReference type="EMBL" id="VWAK01000048">
    <property type="protein sequence ID" value="KAA5227416.1"/>
    <property type="molecule type" value="Genomic_DNA"/>
</dbReference>
<evidence type="ECO:0000256" key="3">
    <source>
        <dbReference type="ARBA" id="ARBA00022452"/>
    </source>
</evidence>
<keyword evidence="2 7" id="KW-0813">Transport</keyword>
<evidence type="ECO:0000256" key="2">
    <source>
        <dbReference type="ARBA" id="ARBA00022448"/>
    </source>
</evidence>
<keyword evidence="14" id="KW-1185">Reference proteome</keyword>
<organism evidence="9 12">
    <name type="scientific">Bacteroides finegoldii</name>
    <dbReference type="NCBI Taxonomy" id="338188"/>
    <lineage>
        <taxon>Bacteria</taxon>
        <taxon>Pseudomonadati</taxon>
        <taxon>Bacteroidota</taxon>
        <taxon>Bacteroidia</taxon>
        <taxon>Bacteroidales</taxon>
        <taxon>Bacteroidaceae</taxon>
        <taxon>Bacteroides</taxon>
    </lineage>
</organism>
<evidence type="ECO:0000256" key="1">
    <source>
        <dbReference type="ARBA" id="ARBA00004571"/>
    </source>
</evidence>
<dbReference type="SUPFAM" id="SSF56935">
    <property type="entry name" value="Porins"/>
    <property type="match status" value="1"/>
</dbReference>
<dbReference type="SUPFAM" id="SSF49464">
    <property type="entry name" value="Carboxypeptidase regulatory domain-like"/>
    <property type="match status" value="1"/>
</dbReference>
<gene>
    <name evidence="9" type="ORF">ERS852397_02237</name>
    <name evidence="11" type="ORF">F2Z09_18525</name>
    <name evidence="10" type="ORF">F2Z22_19350</name>
</gene>
<evidence type="ECO:0000256" key="6">
    <source>
        <dbReference type="ARBA" id="ARBA00023237"/>
    </source>
</evidence>
<evidence type="ECO:0000256" key="4">
    <source>
        <dbReference type="ARBA" id="ARBA00022692"/>
    </source>
</evidence>
<keyword evidence="6 7" id="KW-0998">Cell outer membrane</keyword>
<keyword evidence="5 7" id="KW-0472">Membrane</keyword>
<dbReference type="Proteomes" id="UP000421791">
    <property type="component" value="Unassembled WGS sequence"/>
</dbReference>
<evidence type="ECO:0000313" key="11">
    <source>
        <dbReference type="EMBL" id="KAA5253132.1"/>
    </source>
</evidence>
<dbReference type="AlphaFoldDB" id="A0A174FVS5"/>
<dbReference type="NCBIfam" id="TIGR04056">
    <property type="entry name" value="OMP_RagA_SusC"/>
    <property type="match status" value="1"/>
</dbReference>
<dbReference type="RefSeq" id="WP_007757944.1">
    <property type="nucleotide sequence ID" value="NZ_CABIXA010000011.1"/>
</dbReference>
<keyword evidence="9" id="KW-0675">Receptor</keyword>
<dbReference type="Gene3D" id="2.170.130.10">
    <property type="entry name" value="TonB-dependent receptor, plug domain"/>
    <property type="match status" value="1"/>
</dbReference>
<evidence type="ECO:0000313" key="9">
    <source>
        <dbReference type="EMBL" id="CUO53831.1"/>
    </source>
</evidence>
<proteinExistence type="inferred from homology"/>
<evidence type="ECO:0000256" key="7">
    <source>
        <dbReference type="PROSITE-ProRule" id="PRU01360"/>
    </source>
</evidence>
<reference evidence="13 14" key="2">
    <citation type="journal article" date="2019" name="Nat. Med.">
        <title>A library of human gut bacterial isolates paired with longitudinal multiomics data enables mechanistic microbiome research.</title>
        <authorList>
            <person name="Poyet M."/>
            <person name="Groussin M."/>
            <person name="Gibbons S.M."/>
            <person name="Avila-Pacheco J."/>
            <person name="Jiang X."/>
            <person name="Kearney S.M."/>
            <person name="Perrotta A.R."/>
            <person name="Berdy B."/>
            <person name="Zhao S."/>
            <person name="Lieberman T.D."/>
            <person name="Swanson P.K."/>
            <person name="Smith M."/>
            <person name="Roesemann S."/>
            <person name="Alexander J.E."/>
            <person name="Rich S.A."/>
            <person name="Livny J."/>
            <person name="Vlamakis H."/>
            <person name="Clish C."/>
            <person name="Bullock K."/>
            <person name="Deik A."/>
            <person name="Scott J."/>
            <person name="Pierce K.A."/>
            <person name="Xavier R.J."/>
            <person name="Alm E.J."/>
        </authorList>
    </citation>
    <scope>NUCLEOTIDE SEQUENCE [LARGE SCALE GENOMIC DNA]</scope>
    <source>
        <strain evidence="11 14">BIOML-A2</strain>
        <strain evidence="10 13">BIOML-A6</strain>
    </source>
</reference>